<keyword evidence="2" id="KW-1185">Reference proteome</keyword>
<reference evidence="1 2" key="1">
    <citation type="journal article" date="2021" name="BMC Genomics">
        <title>Datura genome reveals duplications of psychoactive alkaloid biosynthetic genes and high mutation rate following tissue culture.</title>
        <authorList>
            <person name="Rajewski A."/>
            <person name="Carter-House D."/>
            <person name="Stajich J."/>
            <person name="Litt A."/>
        </authorList>
    </citation>
    <scope>NUCLEOTIDE SEQUENCE [LARGE SCALE GENOMIC DNA]</scope>
    <source>
        <strain evidence="1">AR-01</strain>
    </source>
</reference>
<evidence type="ECO:0000313" key="1">
    <source>
        <dbReference type="EMBL" id="MCE3216741.1"/>
    </source>
</evidence>
<proteinExistence type="predicted"/>
<comment type="caution">
    <text evidence="1">The sequence shown here is derived from an EMBL/GenBank/DDBJ whole genome shotgun (WGS) entry which is preliminary data.</text>
</comment>
<name>A0ABS8WYX5_DATST</name>
<evidence type="ECO:0000313" key="2">
    <source>
        <dbReference type="Proteomes" id="UP000823775"/>
    </source>
</evidence>
<organism evidence="1 2">
    <name type="scientific">Datura stramonium</name>
    <name type="common">Jimsonweed</name>
    <name type="synonym">Common thornapple</name>
    <dbReference type="NCBI Taxonomy" id="4076"/>
    <lineage>
        <taxon>Eukaryota</taxon>
        <taxon>Viridiplantae</taxon>
        <taxon>Streptophyta</taxon>
        <taxon>Embryophyta</taxon>
        <taxon>Tracheophyta</taxon>
        <taxon>Spermatophyta</taxon>
        <taxon>Magnoliopsida</taxon>
        <taxon>eudicotyledons</taxon>
        <taxon>Gunneridae</taxon>
        <taxon>Pentapetalae</taxon>
        <taxon>asterids</taxon>
        <taxon>lamiids</taxon>
        <taxon>Solanales</taxon>
        <taxon>Solanaceae</taxon>
        <taxon>Solanoideae</taxon>
        <taxon>Datureae</taxon>
        <taxon>Datura</taxon>
    </lineage>
</organism>
<dbReference type="Proteomes" id="UP000823775">
    <property type="component" value="Unassembled WGS sequence"/>
</dbReference>
<sequence>MDWPYMVYLPSEGVIVPIQKRNKIRFTEPRGRKKVRFVGDKPRAAGLDHTVERALKGSCKPHVDFRALEHLAVTAKPTVTKDKPLLVLTSSYSLALALFHVLRAAHLPPLSFSP</sequence>
<accession>A0ABS8WYX5</accession>
<dbReference type="EMBL" id="JACEIK010014028">
    <property type="protein sequence ID" value="MCE3216741.1"/>
    <property type="molecule type" value="Genomic_DNA"/>
</dbReference>
<protein>
    <submittedName>
        <fullName evidence="1">Uncharacterized protein</fullName>
    </submittedName>
</protein>
<gene>
    <name evidence="1" type="ORF">HAX54_007881</name>
</gene>